<dbReference type="PROSITE" id="PS51980">
    <property type="entry name" value="OCEL"/>
    <property type="match status" value="1"/>
</dbReference>
<feature type="region of interest" description="Disordered" evidence="14">
    <location>
        <begin position="1"/>
        <end position="24"/>
    </location>
</feature>
<evidence type="ECO:0000256" key="5">
    <source>
        <dbReference type="ARBA" id="ARBA00022475"/>
    </source>
</evidence>
<feature type="compositionally biased region" description="Basic residues" evidence="14">
    <location>
        <begin position="1"/>
        <end position="21"/>
    </location>
</feature>
<comment type="similarity">
    <text evidence="3 12">Belongs to the ELL/occludin family.</text>
</comment>
<reference evidence="18 19" key="1">
    <citation type="submission" date="2024-05" db="EMBL/GenBank/DDBJ databases">
        <title>A high-quality chromosomal-level genome assembly of Topmouth culter (Culter alburnus).</title>
        <authorList>
            <person name="Zhao H."/>
        </authorList>
    </citation>
    <scope>NUCLEOTIDE SEQUENCE [LARGE SCALE GENOMIC DNA]</scope>
    <source>
        <strain evidence="18">CATC2023</strain>
        <tissue evidence="18">Muscle</tissue>
    </source>
</reference>
<dbReference type="InterPro" id="IPR036259">
    <property type="entry name" value="MFS_trans_sf"/>
</dbReference>
<keyword evidence="5" id="KW-1003">Cell membrane</keyword>
<keyword evidence="8 15" id="KW-1133">Transmembrane helix</keyword>
<evidence type="ECO:0000256" key="12">
    <source>
        <dbReference type="PROSITE-ProRule" id="PRU01324"/>
    </source>
</evidence>
<keyword evidence="9 13" id="KW-0175">Coiled coil</keyword>
<keyword evidence="4" id="KW-0796">Tight junction</keyword>
<feature type="domain" description="OCEL" evidence="17">
    <location>
        <begin position="343"/>
        <end position="450"/>
    </location>
</feature>
<dbReference type="InterPro" id="IPR010844">
    <property type="entry name" value="Occludin_ELL"/>
</dbReference>
<evidence type="ECO:0000256" key="10">
    <source>
        <dbReference type="ARBA" id="ARBA00023136"/>
    </source>
</evidence>
<evidence type="ECO:0000256" key="14">
    <source>
        <dbReference type="SAM" id="MobiDB-lite"/>
    </source>
</evidence>
<dbReference type="Proteomes" id="UP001479290">
    <property type="component" value="Unassembled WGS sequence"/>
</dbReference>
<keyword evidence="10 11" id="KW-0472">Membrane</keyword>
<dbReference type="EMBL" id="JAWDJR010000005">
    <property type="protein sequence ID" value="KAK9974896.1"/>
    <property type="molecule type" value="Genomic_DNA"/>
</dbReference>
<protein>
    <recommendedName>
        <fullName evidence="20">Occludin</fullName>
    </recommendedName>
</protein>
<dbReference type="Pfam" id="PF07303">
    <property type="entry name" value="Occludin_ELL"/>
    <property type="match status" value="1"/>
</dbReference>
<dbReference type="PANTHER" id="PTHR23288:SF34">
    <property type="entry name" value="OCCLUDIN B"/>
    <property type="match status" value="1"/>
</dbReference>
<dbReference type="SUPFAM" id="SSF103473">
    <property type="entry name" value="MFS general substrate transporter"/>
    <property type="match status" value="1"/>
</dbReference>
<evidence type="ECO:0000256" key="7">
    <source>
        <dbReference type="ARBA" id="ARBA00022949"/>
    </source>
</evidence>
<feature type="transmembrane region" description="Helical" evidence="15">
    <location>
        <begin position="151"/>
        <end position="176"/>
    </location>
</feature>
<proteinExistence type="inferred from homology"/>
<organism evidence="18 19">
    <name type="scientific">Culter alburnus</name>
    <name type="common">Topmouth culter</name>
    <dbReference type="NCBI Taxonomy" id="194366"/>
    <lineage>
        <taxon>Eukaryota</taxon>
        <taxon>Metazoa</taxon>
        <taxon>Chordata</taxon>
        <taxon>Craniata</taxon>
        <taxon>Vertebrata</taxon>
        <taxon>Euteleostomi</taxon>
        <taxon>Actinopterygii</taxon>
        <taxon>Neopterygii</taxon>
        <taxon>Teleostei</taxon>
        <taxon>Ostariophysi</taxon>
        <taxon>Cypriniformes</taxon>
        <taxon>Xenocyprididae</taxon>
        <taxon>Xenocypridinae</taxon>
        <taxon>Culter</taxon>
    </lineage>
</organism>
<evidence type="ECO:0000259" key="17">
    <source>
        <dbReference type="PROSITE" id="PS51980"/>
    </source>
</evidence>
<accession>A0AAW2AMC4</accession>
<comment type="subcellular location">
    <subcellularLocation>
        <location evidence="1">Cell junction</location>
        <location evidence="1">Tight junction</location>
    </subcellularLocation>
    <subcellularLocation>
        <location evidence="2">Cell membrane</location>
        <topology evidence="2">Multi-pass membrane protein</topology>
    </subcellularLocation>
</comment>
<dbReference type="SUPFAM" id="SSF144292">
    <property type="entry name" value="occludin/ELL-like"/>
    <property type="match status" value="1"/>
</dbReference>
<dbReference type="GO" id="GO:0070830">
    <property type="term" value="P:bicellular tight junction assembly"/>
    <property type="evidence" value="ECO:0007669"/>
    <property type="project" value="TreeGrafter"/>
</dbReference>
<evidence type="ECO:0000256" key="8">
    <source>
        <dbReference type="ARBA" id="ARBA00022989"/>
    </source>
</evidence>
<dbReference type="GO" id="GO:0016324">
    <property type="term" value="C:apical plasma membrane"/>
    <property type="evidence" value="ECO:0007669"/>
    <property type="project" value="TreeGrafter"/>
</dbReference>
<evidence type="ECO:0000256" key="11">
    <source>
        <dbReference type="PROSITE-ProRule" id="PRU00581"/>
    </source>
</evidence>
<evidence type="ECO:0000256" key="1">
    <source>
        <dbReference type="ARBA" id="ARBA00004435"/>
    </source>
</evidence>
<keyword evidence="7" id="KW-0965">Cell junction</keyword>
<dbReference type="InterPro" id="IPR031176">
    <property type="entry name" value="ELL/occludin"/>
</dbReference>
<feature type="coiled-coil region" evidence="13">
    <location>
        <begin position="372"/>
        <end position="449"/>
    </location>
</feature>
<dbReference type="Pfam" id="PF01284">
    <property type="entry name" value="MARVEL"/>
    <property type="match status" value="1"/>
</dbReference>
<feature type="transmembrane region" description="Helical" evidence="15">
    <location>
        <begin position="46"/>
        <end position="68"/>
    </location>
</feature>
<dbReference type="InterPro" id="IPR008253">
    <property type="entry name" value="Marvel"/>
</dbReference>
<gene>
    <name evidence="18" type="ORF">ABG768_022963</name>
</gene>
<evidence type="ECO:0000256" key="9">
    <source>
        <dbReference type="ARBA" id="ARBA00023054"/>
    </source>
</evidence>
<feature type="domain" description="MARVEL" evidence="16">
    <location>
        <begin position="39"/>
        <end position="249"/>
    </location>
</feature>
<evidence type="ECO:0000313" key="18">
    <source>
        <dbReference type="EMBL" id="KAK9974896.1"/>
    </source>
</evidence>
<evidence type="ECO:0008006" key="20">
    <source>
        <dbReference type="Google" id="ProtNLM"/>
    </source>
</evidence>
<evidence type="ECO:0000256" key="15">
    <source>
        <dbReference type="SAM" id="Phobius"/>
    </source>
</evidence>
<keyword evidence="19" id="KW-1185">Reference proteome</keyword>
<keyword evidence="6 11" id="KW-0812">Transmembrane</keyword>
<evidence type="ECO:0000256" key="2">
    <source>
        <dbReference type="ARBA" id="ARBA00004651"/>
    </source>
</evidence>
<evidence type="ECO:0000256" key="3">
    <source>
        <dbReference type="ARBA" id="ARBA00009171"/>
    </source>
</evidence>
<feature type="transmembrane region" description="Helical" evidence="15">
    <location>
        <begin position="119"/>
        <end position="139"/>
    </location>
</feature>
<evidence type="ECO:0000313" key="19">
    <source>
        <dbReference type="Proteomes" id="UP001479290"/>
    </source>
</evidence>
<name>A0AAW2AMC4_CULAL</name>
<dbReference type="PANTHER" id="PTHR23288">
    <property type="entry name" value="OCCLUDIN AND RNA POLYMERASE II ELONGATION FACTOR ELL"/>
    <property type="match status" value="1"/>
</dbReference>
<dbReference type="AlphaFoldDB" id="A0AAW2AMC4"/>
<sequence>MPKKSSRPPPYRGRHHHRTSHRTPSYHPDEMLHFYRWTSPPGVMKILCIIIIIMCVAMFACVASTLAWDYDASSMGLGGLGMGFGGVGQGSVAGGGSYGGGLGGYGGGTYMDPKSGKGFIIAIAGITFITVLIIFILVVSRQNASQSPSFYLASIIICAILAVLMLIATIVYLVAINPTAQSSGSMMYNQILQLCAQYQNQDQASGIFLNQYLYHYCVVEPEEAIAVVIGFLVAVGLIILLVFAVKTRGQIRRYGRERVLWYDVKTITDGLTSHGIGEWVNNVSGDPEAFVNDRNDKMSVAQPMVYSQKPVYLPSGSDLTSSLSGLKGKQRDYDTRSGDELDTDYEIEYPPIINEQERLEYKREFDRDHMEYKRLQAELDDINQGLADADRELDRLQEGSPQFLDAMVDYNRLKSLKKSAEYQMKKKKCKQLKSKLSLLKRRVSDYDHRQ</sequence>
<evidence type="ECO:0000256" key="4">
    <source>
        <dbReference type="ARBA" id="ARBA00022427"/>
    </source>
</evidence>
<feature type="transmembrane region" description="Helical" evidence="15">
    <location>
        <begin position="224"/>
        <end position="245"/>
    </location>
</feature>
<evidence type="ECO:0000259" key="16">
    <source>
        <dbReference type="PROSITE" id="PS51225"/>
    </source>
</evidence>
<comment type="caution">
    <text evidence="18">The sequence shown here is derived from an EMBL/GenBank/DDBJ whole genome shotgun (WGS) entry which is preliminary data.</text>
</comment>
<dbReference type="PROSITE" id="PS51225">
    <property type="entry name" value="MARVEL"/>
    <property type="match status" value="1"/>
</dbReference>
<evidence type="ECO:0000256" key="6">
    <source>
        <dbReference type="ARBA" id="ARBA00022692"/>
    </source>
</evidence>
<evidence type="ECO:0000256" key="13">
    <source>
        <dbReference type="SAM" id="Coils"/>
    </source>
</evidence>
<dbReference type="GO" id="GO:0005923">
    <property type="term" value="C:bicellular tight junction"/>
    <property type="evidence" value="ECO:0007669"/>
    <property type="project" value="UniProtKB-SubCell"/>
</dbReference>
<dbReference type="GO" id="GO:0031410">
    <property type="term" value="C:cytoplasmic vesicle"/>
    <property type="evidence" value="ECO:0007669"/>
    <property type="project" value="TreeGrafter"/>
</dbReference>
<dbReference type="Gene3D" id="6.10.140.340">
    <property type="match status" value="1"/>
</dbReference>